<dbReference type="Gene3D" id="2.60.120.10">
    <property type="entry name" value="Jelly Rolls"/>
    <property type="match status" value="1"/>
</dbReference>
<feature type="domain" description="Hydroquinone 1,2-dioxygenase large subunit N-terminal" evidence="1">
    <location>
        <begin position="17"/>
        <end position="145"/>
    </location>
</feature>
<reference evidence="2 3" key="1">
    <citation type="submission" date="2018-05" db="EMBL/GenBank/DDBJ databases">
        <title>Genomic Encyclopedia of Type Strains, Phase IV (KMG-IV): sequencing the most valuable type-strain genomes for metagenomic binning, comparative biology and taxonomic classification.</title>
        <authorList>
            <person name="Goeker M."/>
        </authorList>
    </citation>
    <scope>NUCLEOTIDE SEQUENCE [LARGE SCALE GENOMIC DNA]</scope>
    <source>
        <strain evidence="2 3">DSM 44704</strain>
    </source>
</reference>
<evidence type="ECO:0000313" key="3">
    <source>
        <dbReference type="Proteomes" id="UP000247569"/>
    </source>
</evidence>
<dbReference type="InterPro" id="IPR040908">
    <property type="entry name" value="PnpCD_PnpD_N"/>
</dbReference>
<name>A0A318JZ14_9NOCA</name>
<accession>A0A318JZ14</accession>
<sequence>MTETVSTTTPTSTPNEFGYRRFDLGSFQFTRDEYFARITWPTGSHLMEVGQFLHVLVRTMGQDFFFGWVFFDDVFGTVNHYGKIELFAGTYSPAHRAAGAAHSEYHTAEDMHALFHAIATDWISAGYDPMADSADAGSPFGPKGAPATASLSRGFTPIPKRMLGLAGDVPARSEEAGQHVNRAFADMYLDRPEISPEPGFEGRLHAINAFDHIARSDVSWIPSVVSVTKDSITCMSSEEDRLRITHGNDRPEWFIQLTDEIHWDIADKDTGAPVGRVVMRPGDVAAMPADIRHKGYAPKRAMLLVIETLTPGLPELYAEGKLPAHPVEF</sequence>
<keyword evidence="3" id="KW-1185">Reference proteome</keyword>
<dbReference type="Pfam" id="PF18191">
    <property type="entry name" value="PnpCD_PnpD_N"/>
    <property type="match status" value="1"/>
</dbReference>
<protein>
    <recommendedName>
        <fullName evidence="1">Hydroquinone 1,2-dioxygenase large subunit N-terminal domain-containing protein</fullName>
    </recommendedName>
</protein>
<dbReference type="Proteomes" id="UP000247569">
    <property type="component" value="Unassembled WGS sequence"/>
</dbReference>
<dbReference type="SUPFAM" id="SSF51182">
    <property type="entry name" value="RmlC-like cupins"/>
    <property type="match status" value="1"/>
</dbReference>
<evidence type="ECO:0000313" key="2">
    <source>
        <dbReference type="EMBL" id="PXX62286.1"/>
    </source>
</evidence>
<comment type="caution">
    <text evidence="2">The sequence shown here is derived from an EMBL/GenBank/DDBJ whole genome shotgun (WGS) entry which is preliminary data.</text>
</comment>
<dbReference type="RefSeq" id="WP_040733423.1">
    <property type="nucleotide sequence ID" value="NZ_QJKF01000007.1"/>
</dbReference>
<evidence type="ECO:0000259" key="1">
    <source>
        <dbReference type="Pfam" id="PF18191"/>
    </source>
</evidence>
<dbReference type="AlphaFoldDB" id="A0A318JZ14"/>
<dbReference type="OrthoDB" id="9794183at2"/>
<proteinExistence type="predicted"/>
<dbReference type="InterPro" id="IPR011051">
    <property type="entry name" value="RmlC_Cupin_sf"/>
</dbReference>
<dbReference type="EMBL" id="QJKF01000007">
    <property type="protein sequence ID" value="PXX62286.1"/>
    <property type="molecule type" value="Genomic_DNA"/>
</dbReference>
<organism evidence="2 3">
    <name type="scientific">Nocardia tenerifensis</name>
    <dbReference type="NCBI Taxonomy" id="228006"/>
    <lineage>
        <taxon>Bacteria</taxon>
        <taxon>Bacillati</taxon>
        <taxon>Actinomycetota</taxon>
        <taxon>Actinomycetes</taxon>
        <taxon>Mycobacteriales</taxon>
        <taxon>Nocardiaceae</taxon>
        <taxon>Nocardia</taxon>
    </lineage>
</organism>
<gene>
    <name evidence="2" type="ORF">DFR70_107153</name>
</gene>
<dbReference type="InterPro" id="IPR014710">
    <property type="entry name" value="RmlC-like_jellyroll"/>
</dbReference>